<dbReference type="Pfam" id="PF13426">
    <property type="entry name" value="PAS_9"/>
    <property type="match status" value="1"/>
</dbReference>
<dbReference type="SUPFAM" id="SSF55785">
    <property type="entry name" value="PYP-like sensor domain (PAS domain)"/>
    <property type="match status" value="1"/>
</dbReference>
<evidence type="ECO:0000259" key="5">
    <source>
        <dbReference type="Pfam" id="PF13426"/>
    </source>
</evidence>
<keyword evidence="4" id="KW-0812">Transmembrane</keyword>
<comment type="caution">
    <text evidence="6">The sequence shown here is derived from an EMBL/GenBank/DDBJ whole genome shotgun (WGS) entry which is preliminary data.</text>
</comment>
<dbReference type="PANTHER" id="PTHR47429:SF2">
    <property type="entry name" value="PROTEIN TWIN LOV 1"/>
    <property type="match status" value="1"/>
</dbReference>
<protein>
    <recommendedName>
        <fullName evidence="5">PAS domain-containing protein</fullName>
    </recommendedName>
</protein>
<organism evidence="6 7">
    <name type="scientific">Salinomyces thailandicus</name>
    <dbReference type="NCBI Taxonomy" id="706561"/>
    <lineage>
        <taxon>Eukaryota</taxon>
        <taxon>Fungi</taxon>
        <taxon>Dikarya</taxon>
        <taxon>Ascomycota</taxon>
        <taxon>Pezizomycotina</taxon>
        <taxon>Dothideomycetes</taxon>
        <taxon>Dothideomycetidae</taxon>
        <taxon>Mycosphaerellales</taxon>
        <taxon>Teratosphaeriaceae</taxon>
        <taxon>Salinomyces</taxon>
    </lineage>
</organism>
<evidence type="ECO:0000256" key="1">
    <source>
        <dbReference type="ARBA" id="ARBA00022630"/>
    </source>
</evidence>
<reference evidence="6 7" key="1">
    <citation type="submission" date="2017-03" db="EMBL/GenBank/DDBJ databases">
        <title>Genomes of endolithic fungi from Antarctica.</title>
        <authorList>
            <person name="Coleine C."/>
            <person name="Masonjones S."/>
            <person name="Stajich J.E."/>
        </authorList>
    </citation>
    <scope>NUCLEOTIDE SEQUENCE [LARGE SCALE GENOMIC DNA]</scope>
    <source>
        <strain evidence="6 7">CCFEE 6315</strain>
    </source>
</reference>
<dbReference type="PANTHER" id="PTHR47429">
    <property type="entry name" value="PROTEIN TWIN LOV 1"/>
    <property type="match status" value="1"/>
</dbReference>
<keyword evidence="2" id="KW-0288">FMN</keyword>
<evidence type="ECO:0000256" key="2">
    <source>
        <dbReference type="ARBA" id="ARBA00022643"/>
    </source>
</evidence>
<gene>
    <name evidence="6" type="ORF">B0A50_07707</name>
</gene>
<dbReference type="EMBL" id="NAJL01000063">
    <property type="protein sequence ID" value="TKA22964.1"/>
    <property type="molecule type" value="Genomic_DNA"/>
</dbReference>
<keyword evidence="1" id="KW-0285">Flavoprotein</keyword>
<feature type="transmembrane region" description="Helical" evidence="4">
    <location>
        <begin position="214"/>
        <end position="236"/>
    </location>
</feature>
<dbReference type="AlphaFoldDB" id="A0A4U0TM20"/>
<name>A0A4U0TM20_9PEZI</name>
<evidence type="ECO:0000256" key="4">
    <source>
        <dbReference type="SAM" id="Phobius"/>
    </source>
</evidence>
<accession>A0A4U0TM20</accession>
<dbReference type="InterPro" id="IPR035965">
    <property type="entry name" value="PAS-like_dom_sf"/>
</dbReference>
<dbReference type="Gene3D" id="3.30.450.20">
    <property type="entry name" value="PAS domain"/>
    <property type="match status" value="1"/>
</dbReference>
<dbReference type="GO" id="GO:0005634">
    <property type="term" value="C:nucleus"/>
    <property type="evidence" value="ECO:0007669"/>
    <property type="project" value="TreeGrafter"/>
</dbReference>
<dbReference type="Proteomes" id="UP000308549">
    <property type="component" value="Unassembled WGS sequence"/>
</dbReference>
<keyword evidence="3" id="KW-0157">Chromophore</keyword>
<evidence type="ECO:0000256" key="3">
    <source>
        <dbReference type="ARBA" id="ARBA00022991"/>
    </source>
</evidence>
<keyword evidence="7" id="KW-1185">Reference proteome</keyword>
<sequence length="326" mass="35998">MSLSAAKALGGNRIAYAGLGDCFVLTDPTKADNPIVWASDGFVMVTGYLRHEIIPRNCRFLQGRQTERAAVARLKAAIDRREESVELLLNHKKTGEPFWNLLYTTPLLDANGNLVFFLGGQVNCSTTIHSSSDVLRVLGQVSEEDHETPSGVAGRPMPSTPQTFRHTLRTAFRTKNPRKLQKGTPGIESTLLDRISQKDLPAQMQSLYTAYSNFIVINYSTFLVTFVSAGVVDMLFPIRAKHYHAQGAGTDVFKFLATHSSGSTSRDFKSNVKNALKMGRAISLDLKLCAKPYMGFETFALHWTPLKNEVGEVGWIVLTLASESRV</sequence>
<evidence type="ECO:0000313" key="7">
    <source>
        <dbReference type="Proteomes" id="UP000308549"/>
    </source>
</evidence>
<feature type="domain" description="PAS" evidence="5">
    <location>
        <begin position="21"/>
        <end position="121"/>
    </location>
</feature>
<evidence type="ECO:0000313" key="6">
    <source>
        <dbReference type="EMBL" id="TKA22964.1"/>
    </source>
</evidence>
<dbReference type="OrthoDB" id="447251at2759"/>
<keyword evidence="4" id="KW-0472">Membrane</keyword>
<keyword evidence="4" id="KW-1133">Transmembrane helix</keyword>
<dbReference type="CDD" id="cd00130">
    <property type="entry name" value="PAS"/>
    <property type="match status" value="1"/>
</dbReference>
<dbReference type="InterPro" id="IPR000014">
    <property type="entry name" value="PAS"/>
</dbReference>
<proteinExistence type="predicted"/>